<comment type="caution">
    <text evidence="1">The sequence shown here is derived from an EMBL/GenBank/DDBJ whole genome shotgun (WGS) entry which is preliminary data.</text>
</comment>
<evidence type="ECO:0000313" key="2">
    <source>
        <dbReference type="Proteomes" id="UP000815325"/>
    </source>
</evidence>
<protein>
    <recommendedName>
        <fullName evidence="3">Encoded protein</fullName>
    </recommendedName>
</protein>
<proteinExistence type="predicted"/>
<evidence type="ECO:0008006" key="3">
    <source>
        <dbReference type="Google" id="ProtNLM"/>
    </source>
</evidence>
<reference evidence="1" key="1">
    <citation type="submission" date="2017-08" db="EMBL/GenBank/DDBJ databases">
        <authorList>
            <person name="Polle J.E."/>
            <person name="Barry K."/>
            <person name="Cushman J."/>
            <person name="Schmutz J."/>
            <person name="Tran D."/>
            <person name="Hathwaick L.T."/>
            <person name="Yim W.C."/>
            <person name="Jenkins J."/>
            <person name="Mckie-Krisberg Z.M."/>
            <person name="Prochnik S."/>
            <person name="Lindquist E."/>
            <person name="Dockter R.B."/>
            <person name="Adam C."/>
            <person name="Molina H."/>
            <person name="Bunkerborg J."/>
            <person name="Jin E."/>
            <person name="Buchheim M."/>
            <person name="Magnuson J."/>
        </authorList>
    </citation>
    <scope>NUCLEOTIDE SEQUENCE</scope>
    <source>
        <strain evidence="1">CCAP 19/18</strain>
    </source>
</reference>
<name>A0ABQ7G9N7_DUNSA</name>
<accession>A0ABQ7G9N7</accession>
<evidence type="ECO:0000313" key="1">
    <source>
        <dbReference type="EMBL" id="KAF5831321.1"/>
    </source>
</evidence>
<gene>
    <name evidence="1" type="ORF">DUNSADRAFT_13295</name>
</gene>
<dbReference type="Proteomes" id="UP000815325">
    <property type="component" value="Unassembled WGS sequence"/>
</dbReference>
<sequence length="98" mass="11026">MHWMHLCSCGGSLQGTISTSAQTHEWKVSTELLHLSSLSLELFNSFRHSFFFHLSHPEVVCLSGCIQQTWVMMMSDSLICEGHRCMSCVSSCSVLRSN</sequence>
<keyword evidence="2" id="KW-1185">Reference proteome</keyword>
<organism evidence="1 2">
    <name type="scientific">Dunaliella salina</name>
    <name type="common">Green alga</name>
    <name type="synonym">Protococcus salinus</name>
    <dbReference type="NCBI Taxonomy" id="3046"/>
    <lineage>
        <taxon>Eukaryota</taxon>
        <taxon>Viridiplantae</taxon>
        <taxon>Chlorophyta</taxon>
        <taxon>core chlorophytes</taxon>
        <taxon>Chlorophyceae</taxon>
        <taxon>CS clade</taxon>
        <taxon>Chlamydomonadales</taxon>
        <taxon>Dunaliellaceae</taxon>
        <taxon>Dunaliella</taxon>
    </lineage>
</organism>
<dbReference type="EMBL" id="MU069957">
    <property type="protein sequence ID" value="KAF5831321.1"/>
    <property type="molecule type" value="Genomic_DNA"/>
</dbReference>